<dbReference type="Proteomes" id="UP001303473">
    <property type="component" value="Unassembled WGS sequence"/>
</dbReference>
<dbReference type="EMBL" id="MU854035">
    <property type="protein sequence ID" value="KAK3934037.1"/>
    <property type="molecule type" value="Genomic_DNA"/>
</dbReference>
<evidence type="ECO:0000313" key="2">
    <source>
        <dbReference type="Proteomes" id="UP001303473"/>
    </source>
</evidence>
<organism evidence="1 2">
    <name type="scientific">Diplogelasinospora grovesii</name>
    <dbReference type="NCBI Taxonomy" id="303347"/>
    <lineage>
        <taxon>Eukaryota</taxon>
        <taxon>Fungi</taxon>
        <taxon>Dikarya</taxon>
        <taxon>Ascomycota</taxon>
        <taxon>Pezizomycotina</taxon>
        <taxon>Sordariomycetes</taxon>
        <taxon>Sordariomycetidae</taxon>
        <taxon>Sordariales</taxon>
        <taxon>Diplogelasinosporaceae</taxon>
        <taxon>Diplogelasinospora</taxon>
    </lineage>
</organism>
<protein>
    <submittedName>
        <fullName evidence="1">Uncharacterized protein</fullName>
    </submittedName>
</protein>
<evidence type="ECO:0000313" key="1">
    <source>
        <dbReference type="EMBL" id="KAK3934037.1"/>
    </source>
</evidence>
<dbReference type="AlphaFoldDB" id="A0AAN6RY01"/>
<comment type="caution">
    <text evidence="1">The sequence shown here is derived from an EMBL/GenBank/DDBJ whole genome shotgun (WGS) entry which is preliminary data.</text>
</comment>
<keyword evidence="2" id="KW-1185">Reference proteome</keyword>
<reference evidence="2" key="1">
    <citation type="journal article" date="2023" name="Mol. Phylogenet. Evol.">
        <title>Genome-scale phylogeny and comparative genomics of the fungal order Sordariales.</title>
        <authorList>
            <person name="Hensen N."/>
            <person name="Bonometti L."/>
            <person name="Westerberg I."/>
            <person name="Brannstrom I.O."/>
            <person name="Guillou S."/>
            <person name="Cros-Aarteil S."/>
            <person name="Calhoun S."/>
            <person name="Haridas S."/>
            <person name="Kuo A."/>
            <person name="Mondo S."/>
            <person name="Pangilinan J."/>
            <person name="Riley R."/>
            <person name="LaButti K."/>
            <person name="Andreopoulos B."/>
            <person name="Lipzen A."/>
            <person name="Chen C."/>
            <person name="Yan M."/>
            <person name="Daum C."/>
            <person name="Ng V."/>
            <person name="Clum A."/>
            <person name="Steindorff A."/>
            <person name="Ohm R.A."/>
            <person name="Martin F."/>
            <person name="Silar P."/>
            <person name="Natvig D.O."/>
            <person name="Lalanne C."/>
            <person name="Gautier V."/>
            <person name="Ament-Velasquez S.L."/>
            <person name="Kruys A."/>
            <person name="Hutchinson M.I."/>
            <person name="Powell A.J."/>
            <person name="Barry K."/>
            <person name="Miller A.N."/>
            <person name="Grigoriev I.V."/>
            <person name="Debuchy R."/>
            <person name="Gladieux P."/>
            <person name="Hiltunen Thoren M."/>
            <person name="Johannesson H."/>
        </authorList>
    </citation>
    <scope>NUCLEOTIDE SEQUENCE [LARGE SCALE GENOMIC DNA]</scope>
    <source>
        <strain evidence="2">CBS 340.73</strain>
    </source>
</reference>
<sequence>LLRARVLLYSWNAKIISNALTNLKDEAKTFLRILDEKRLSESRVIKPLLFICYSLGGLLLKK</sequence>
<proteinExistence type="predicted"/>
<name>A0AAN6RY01_9PEZI</name>
<feature type="non-terminal residue" evidence="1">
    <location>
        <position position="62"/>
    </location>
</feature>
<feature type="non-terminal residue" evidence="1">
    <location>
        <position position="1"/>
    </location>
</feature>
<gene>
    <name evidence="1" type="ORF">QBC46DRAFT_219463</name>
</gene>
<accession>A0AAN6RY01</accession>